<accession>A0A6A5BYQ2</accession>
<dbReference type="OrthoDB" id="10256179at2759"/>
<dbReference type="PANTHER" id="PTHR22870">
    <property type="entry name" value="REGULATOR OF CHROMOSOME CONDENSATION"/>
    <property type="match status" value="1"/>
</dbReference>
<dbReference type="EMBL" id="VFQX01000029">
    <property type="protein sequence ID" value="KAF0978700.1"/>
    <property type="molecule type" value="Genomic_DNA"/>
</dbReference>
<evidence type="ECO:0000313" key="3">
    <source>
        <dbReference type="EMBL" id="KAF0978700.1"/>
    </source>
</evidence>
<dbReference type="Pfam" id="PF13540">
    <property type="entry name" value="RCC1_2"/>
    <property type="match status" value="1"/>
</dbReference>
<dbReference type="VEuPathDB" id="AmoebaDB:FDP41_002520"/>
<dbReference type="PROSITE" id="PS50012">
    <property type="entry name" value="RCC1_3"/>
    <property type="match status" value="1"/>
</dbReference>
<dbReference type="GeneID" id="68109738"/>
<reference evidence="3 4" key="1">
    <citation type="journal article" date="2019" name="Sci. Rep.">
        <title>Nanopore sequencing improves the draft genome of the human pathogenic amoeba Naegleria fowleri.</title>
        <authorList>
            <person name="Liechti N."/>
            <person name="Schurch N."/>
            <person name="Bruggmann R."/>
            <person name="Wittwer M."/>
        </authorList>
    </citation>
    <scope>NUCLEOTIDE SEQUENCE [LARGE SCALE GENOMIC DNA]</scope>
    <source>
        <strain evidence="3 4">ATCC 30894</strain>
    </source>
</reference>
<dbReference type="AlphaFoldDB" id="A0A6A5BYQ2"/>
<dbReference type="OMA" id="FCTQINT"/>
<evidence type="ECO:0000256" key="1">
    <source>
        <dbReference type="ARBA" id="ARBA00022737"/>
    </source>
</evidence>
<proteinExistence type="predicted"/>
<comment type="caution">
    <text evidence="3">The sequence shown here is derived from an EMBL/GenBank/DDBJ whole genome shotgun (WGS) entry which is preliminary data.</text>
</comment>
<protein>
    <submittedName>
        <fullName evidence="3">Uncharacterized protein</fullName>
    </submittedName>
</protein>
<dbReference type="InterPro" id="IPR051210">
    <property type="entry name" value="Ub_ligase/GEF_domain"/>
</dbReference>
<dbReference type="PROSITE" id="PS00626">
    <property type="entry name" value="RCC1_2"/>
    <property type="match status" value="1"/>
</dbReference>
<gene>
    <name evidence="3" type="ORF">FDP41_002520</name>
</gene>
<dbReference type="InterPro" id="IPR000408">
    <property type="entry name" value="Reg_chr_condens"/>
</dbReference>
<dbReference type="SUPFAM" id="SSF50985">
    <property type="entry name" value="RCC1/BLIP-II"/>
    <property type="match status" value="2"/>
</dbReference>
<dbReference type="RefSeq" id="XP_044563413.1">
    <property type="nucleotide sequence ID" value="XM_044705724.1"/>
</dbReference>
<sequence>MVFVLSCGSNVYSQCCQKGSEKITTLSPITLLPEGVSLVNVKKIACGREHTMMLLRDGRLFGIGHNQHGQIFGKTQAQYSEFLKIDSSSFLSVGDTIVDVFCTQINTYVITECGKIYWSGWENLHSEKNYLKMQNMDGIKSIDYFVTNSNAVHCFISSHGKLFSCGWNSHGQLSIGTKIDSYGALQEVDFDVRKIKCIALGAQFSVLATTDDVLYGCGSNGDFQLSSGYSTSDVFSVIDTPFKDKKIRNIVCGGFHTLVQLENEEIWGCGKNISSDTFVQLDINEPIRAMGAGWQFFICLGESMKLYVCGTNTYGQLSTSNCDDQNHITCLPPHPLITSYTEKTVFDCGEFYTFCYSTSDCIGNHFIFMQSILNRANGITNKETNSHYHSDSLFLSDINILSSDTSLQ</sequence>
<evidence type="ECO:0000256" key="2">
    <source>
        <dbReference type="PROSITE-ProRule" id="PRU00235"/>
    </source>
</evidence>
<keyword evidence="1" id="KW-0677">Repeat</keyword>
<keyword evidence="4" id="KW-1185">Reference proteome</keyword>
<organism evidence="3 4">
    <name type="scientific">Naegleria fowleri</name>
    <name type="common">Brain eating amoeba</name>
    <dbReference type="NCBI Taxonomy" id="5763"/>
    <lineage>
        <taxon>Eukaryota</taxon>
        <taxon>Discoba</taxon>
        <taxon>Heterolobosea</taxon>
        <taxon>Tetramitia</taxon>
        <taxon>Eutetramitia</taxon>
        <taxon>Vahlkampfiidae</taxon>
        <taxon>Naegleria</taxon>
    </lineage>
</organism>
<dbReference type="InterPro" id="IPR009091">
    <property type="entry name" value="RCC1/BLIP-II"/>
</dbReference>
<dbReference type="PANTHER" id="PTHR22870:SF408">
    <property type="entry name" value="OS09G0560450 PROTEIN"/>
    <property type="match status" value="1"/>
</dbReference>
<name>A0A6A5BYQ2_NAEFO</name>
<dbReference type="VEuPathDB" id="AmoebaDB:NF0074790"/>
<dbReference type="VEuPathDB" id="AmoebaDB:NfTy_041080"/>
<dbReference type="Proteomes" id="UP000444721">
    <property type="component" value="Unassembled WGS sequence"/>
</dbReference>
<feature type="repeat" description="RCC1" evidence="2">
    <location>
        <begin position="160"/>
        <end position="211"/>
    </location>
</feature>
<dbReference type="Gene3D" id="2.130.10.30">
    <property type="entry name" value="Regulator of chromosome condensation 1/beta-lactamase-inhibitor protein II"/>
    <property type="match status" value="2"/>
</dbReference>
<evidence type="ECO:0000313" key="4">
    <source>
        <dbReference type="Proteomes" id="UP000444721"/>
    </source>
</evidence>